<accession>A0A9P6XKZ8</accession>
<evidence type="ECO:0000256" key="2">
    <source>
        <dbReference type="SAM" id="SignalP"/>
    </source>
</evidence>
<protein>
    <submittedName>
        <fullName evidence="3">Uncharacterized protein</fullName>
    </submittedName>
</protein>
<keyword evidence="4" id="KW-1185">Reference proteome</keyword>
<feature type="region of interest" description="Disordered" evidence="1">
    <location>
        <begin position="23"/>
        <end position="58"/>
    </location>
</feature>
<evidence type="ECO:0000313" key="4">
    <source>
        <dbReference type="Proteomes" id="UP000740926"/>
    </source>
</evidence>
<dbReference type="Proteomes" id="UP000740926">
    <property type="component" value="Unassembled WGS sequence"/>
</dbReference>
<keyword evidence="2" id="KW-0732">Signal</keyword>
<reference evidence="3 4" key="1">
    <citation type="journal article" date="2020" name="Microb. Genom.">
        <title>Genetic diversity of clinical and environmental Mucorales isolates obtained from an investigation of mucormycosis cases among solid organ transplant recipients.</title>
        <authorList>
            <person name="Nguyen M.H."/>
            <person name="Kaul D."/>
            <person name="Muto C."/>
            <person name="Cheng S.J."/>
            <person name="Richter R.A."/>
            <person name="Bruno V.M."/>
            <person name="Liu G."/>
            <person name="Beyhan S."/>
            <person name="Sundermann A.J."/>
            <person name="Mounaud S."/>
            <person name="Pasculle A.W."/>
            <person name="Nierman W.C."/>
            <person name="Driscoll E."/>
            <person name="Cumbie R."/>
            <person name="Clancy C.J."/>
            <person name="Dupont C.L."/>
        </authorList>
    </citation>
    <scope>NUCLEOTIDE SEQUENCE [LARGE SCALE GENOMIC DNA]</scope>
    <source>
        <strain evidence="3 4">GL24</strain>
    </source>
</reference>
<feature type="signal peptide" evidence="2">
    <location>
        <begin position="1"/>
        <end position="21"/>
    </location>
</feature>
<evidence type="ECO:0000256" key="1">
    <source>
        <dbReference type="SAM" id="MobiDB-lite"/>
    </source>
</evidence>
<dbReference type="EMBL" id="JAANIU010026930">
    <property type="protein sequence ID" value="KAG1521037.1"/>
    <property type="molecule type" value="Genomic_DNA"/>
</dbReference>
<feature type="compositionally biased region" description="Low complexity" evidence="1">
    <location>
        <begin position="23"/>
        <end position="37"/>
    </location>
</feature>
<sequence>MAMSMCSWARLLYSGMLTANGASVPRRTSRTAASRASGYIGPAAMTPSPPARETASASAALDEAQLMPPWMMG</sequence>
<organism evidence="3 4">
    <name type="scientific">Rhizopus delemar</name>
    <dbReference type="NCBI Taxonomy" id="936053"/>
    <lineage>
        <taxon>Eukaryota</taxon>
        <taxon>Fungi</taxon>
        <taxon>Fungi incertae sedis</taxon>
        <taxon>Mucoromycota</taxon>
        <taxon>Mucoromycotina</taxon>
        <taxon>Mucoromycetes</taxon>
        <taxon>Mucorales</taxon>
        <taxon>Mucorineae</taxon>
        <taxon>Rhizopodaceae</taxon>
        <taxon>Rhizopus</taxon>
    </lineage>
</organism>
<gene>
    <name evidence="3" type="ORF">G6F50_018739</name>
</gene>
<proteinExistence type="predicted"/>
<dbReference type="AlphaFoldDB" id="A0A9P6XKZ8"/>
<feature type="chain" id="PRO_5040274258" evidence="2">
    <location>
        <begin position="22"/>
        <end position="73"/>
    </location>
</feature>
<evidence type="ECO:0000313" key="3">
    <source>
        <dbReference type="EMBL" id="KAG1521037.1"/>
    </source>
</evidence>
<name>A0A9P6XKZ8_9FUNG</name>
<comment type="caution">
    <text evidence="3">The sequence shown here is derived from an EMBL/GenBank/DDBJ whole genome shotgun (WGS) entry which is preliminary data.</text>
</comment>